<comment type="caution">
    <text evidence="1">The sequence shown here is derived from an EMBL/GenBank/DDBJ whole genome shotgun (WGS) entry which is preliminary data.</text>
</comment>
<organism evidence="1 2">
    <name type="scientific">Ceratitis capitata</name>
    <name type="common">Mediterranean fruit fly</name>
    <name type="synonym">Tephritis capitata</name>
    <dbReference type="NCBI Taxonomy" id="7213"/>
    <lineage>
        <taxon>Eukaryota</taxon>
        <taxon>Metazoa</taxon>
        <taxon>Ecdysozoa</taxon>
        <taxon>Arthropoda</taxon>
        <taxon>Hexapoda</taxon>
        <taxon>Insecta</taxon>
        <taxon>Pterygota</taxon>
        <taxon>Neoptera</taxon>
        <taxon>Endopterygota</taxon>
        <taxon>Diptera</taxon>
        <taxon>Brachycera</taxon>
        <taxon>Muscomorpha</taxon>
        <taxon>Tephritoidea</taxon>
        <taxon>Tephritidae</taxon>
        <taxon>Ceratitis</taxon>
        <taxon>Ceratitis</taxon>
    </lineage>
</organism>
<reference evidence="1" key="1">
    <citation type="submission" date="2020-11" db="EMBL/GenBank/DDBJ databases">
        <authorList>
            <person name="Whitehead M."/>
        </authorList>
    </citation>
    <scope>NUCLEOTIDE SEQUENCE</scope>
    <source>
        <strain evidence="1">EGII</strain>
    </source>
</reference>
<sequence>MQIKPFIGMCVTRHAKSIINVMTTSATTIKLTNNSLHTYLRIHIHICMYLYLTYNNFKSSVLVDTNNNNKNSNCDCNEFDCDHSMKCHNYNCYYCISHKIPQTAYSLTYTLRTYTRMYMCTQLHIGLNAWHNNVNCRVSSTIIVTFCRIYHAKMLLLLSFGTHIRTYALSVSASA</sequence>
<evidence type="ECO:0000313" key="1">
    <source>
        <dbReference type="EMBL" id="CAD6994945.1"/>
    </source>
</evidence>
<evidence type="ECO:0000313" key="2">
    <source>
        <dbReference type="Proteomes" id="UP000606786"/>
    </source>
</evidence>
<proteinExistence type="predicted"/>
<name>A0A811UBY5_CERCA</name>
<accession>A0A811UBY5</accession>
<protein>
    <submittedName>
        <fullName evidence="1">(Mediterranean fruit fly) hypothetical protein</fullName>
    </submittedName>
</protein>
<keyword evidence="2" id="KW-1185">Reference proteome</keyword>
<gene>
    <name evidence="1" type="ORF">CCAP1982_LOCUS3678</name>
</gene>
<dbReference type="Proteomes" id="UP000606786">
    <property type="component" value="Unassembled WGS sequence"/>
</dbReference>
<dbReference type="EMBL" id="CAJHJT010000001">
    <property type="protein sequence ID" value="CAD6994945.1"/>
    <property type="molecule type" value="Genomic_DNA"/>
</dbReference>
<dbReference type="AlphaFoldDB" id="A0A811UBY5"/>